<dbReference type="EMBL" id="LAZR01054673">
    <property type="protein sequence ID" value="KKK78044.1"/>
    <property type="molecule type" value="Genomic_DNA"/>
</dbReference>
<reference evidence="2" key="1">
    <citation type="journal article" date="2015" name="Nature">
        <title>Complex archaea that bridge the gap between prokaryotes and eukaryotes.</title>
        <authorList>
            <person name="Spang A."/>
            <person name="Saw J.H."/>
            <person name="Jorgensen S.L."/>
            <person name="Zaremba-Niedzwiedzka K."/>
            <person name="Martijn J."/>
            <person name="Lind A.E."/>
            <person name="van Eijk R."/>
            <person name="Schleper C."/>
            <person name="Guy L."/>
            <person name="Ettema T.J."/>
        </authorList>
    </citation>
    <scope>NUCLEOTIDE SEQUENCE</scope>
</reference>
<evidence type="ECO:0000256" key="1">
    <source>
        <dbReference type="SAM" id="MobiDB-lite"/>
    </source>
</evidence>
<sequence length="138" mass="15090">MGDGQDEALKIEAAGIEVQAAAEKLRPSSLYKPALSIDGDQWCALYGANLQDGVVGFGISPDAAYRAFDEEWYKKLPPKMECECGHRQASHLEGSRHCCACRCTQFVQANVPESPKEPELPTEPDPYDSGELCECGHE</sequence>
<accession>A0A0F9AHS3</accession>
<organism evidence="2">
    <name type="scientific">marine sediment metagenome</name>
    <dbReference type="NCBI Taxonomy" id="412755"/>
    <lineage>
        <taxon>unclassified sequences</taxon>
        <taxon>metagenomes</taxon>
        <taxon>ecological metagenomes</taxon>
    </lineage>
</organism>
<evidence type="ECO:0000313" key="2">
    <source>
        <dbReference type="EMBL" id="KKK78044.1"/>
    </source>
</evidence>
<feature type="non-terminal residue" evidence="2">
    <location>
        <position position="138"/>
    </location>
</feature>
<protein>
    <submittedName>
        <fullName evidence="2">Uncharacterized protein</fullName>
    </submittedName>
</protein>
<dbReference type="AlphaFoldDB" id="A0A0F9AHS3"/>
<gene>
    <name evidence="2" type="ORF">LCGC14_2847530</name>
</gene>
<proteinExistence type="predicted"/>
<comment type="caution">
    <text evidence="2">The sequence shown here is derived from an EMBL/GenBank/DDBJ whole genome shotgun (WGS) entry which is preliminary data.</text>
</comment>
<feature type="region of interest" description="Disordered" evidence="1">
    <location>
        <begin position="112"/>
        <end position="138"/>
    </location>
</feature>
<name>A0A0F9AHS3_9ZZZZ</name>